<evidence type="ECO:0000256" key="1">
    <source>
        <dbReference type="ARBA" id="ARBA00023180"/>
    </source>
</evidence>
<protein>
    <submittedName>
        <fullName evidence="4">Retrovirus-related Pol polyprotein from transposon 297</fullName>
    </submittedName>
</protein>
<dbReference type="InterPro" id="IPR043502">
    <property type="entry name" value="DNA/RNA_pol_sf"/>
</dbReference>
<dbReference type="PROSITE" id="PS50878">
    <property type="entry name" value="RT_POL"/>
    <property type="match status" value="1"/>
</dbReference>
<gene>
    <name evidence="4" type="primary">pol</name>
    <name evidence="4" type="ORF">TNIN_471691</name>
</gene>
<dbReference type="InterPro" id="IPR043128">
    <property type="entry name" value="Rev_trsase/Diguanyl_cyclase"/>
</dbReference>
<dbReference type="OrthoDB" id="8050260at2759"/>
<reference evidence="4" key="1">
    <citation type="submission" date="2020-08" db="EMBL/GenBank/DDBJ databases">
        <title>Multicomponent nature underlies the extraordinary mechanical properties of spider dragline silk.</title>
        <authorList>
            <person name="Kono N."/>
            <person name="Nakamura H."/>
            <person name="Mori M."/>
            <person name="Yoshida Y."/>
            <person name="Ohtoshi R."/>
            <person name="Malay A.D."/>
            <person name="Moran D.A.P."/>
            <person name="Tomita M."/>
            <person name="Numata K."/>
            <person name="Arakawa K."/>
        </authorList>
    </citation>
    <scope>NUCLEOTIDE SEQUENCE</scope>
</reference>
<dbReference type="Pfam" id="PF00078">
    <property type="entry name" value="RVT_1"/>
    <property type="match status" value="1"/>
</dbReference>
<dbReference type="GO" id="GO:0071897">
    <property type="term" value="P:DNA biosynthetic process"/>
    <property type="evidence" value="ECO:0007669"/>
    <property type="project" value="UniProtKB-ARBA"/>
</dbReference>
<evidence type="ECO:0000313" key="5">
    <source>
        <dbReference type="Proteomes" id="UP000886998"/>
    </source>
</evidence>
<evidence type="ECO:0000313" key="4">
    <source>
        <dbReference type="EMBL" id="GFY58996.1"/>
    </source>
</evidence>
<keyword evidence="5" id="KW-1185">Reference proteome</keyword>
<accession>A0A8X7C6A6</accession>
<evidence type="ECO:0000259" key="3">
    <source>
        <dbReference type="PROSITE" id="PS50878"/>
    </source>
</evidence>
<dbReference type="PANTHER" id="PTHR33064">
    <property type="entry name" value="POL PROTEIN"/>
    <property type="match status" value="1"/>
</dbReference>
<dbReference type="EMBL" id="BMAV01012377">
    <property type="protein sequence ID" value="GFY58996.1"/>
    <property type="molecule type" value="Genomic_DNA"/>
</dbReference>
<dbReference type="AlphaFoldDB" id="A0A8X7C6A6"/>
<dbReference type="FunFam" id="3.30.70.270:FF:000023">
    <property type="entry name" value="Pol"/>
    <property type="match status" value="1"/>
</dbReference>
<dbReference type="Gene3D" id="3.40.50.1820">
    <property type="entry name" value="alpha/beta hydrolase"/>
    <property type="match status" value="1"/>
</dbReference>
<dbReference type="InterPro" id="IPR000477">
    <property type="entry name" value="RT_dom"/>
</dbReference>
<comment type="caution">
    <text evidence="4">The sequence shown here is derived from an EMBL/GenBank/DDBJ whole genome shotgun (WGS) entry which is preliminary data.</text>
</comment>
<dbReference type="InterPro" id="IPR029058">
    <property type="entry name" value="AB_hydrolase_fold"/>
</dbReference>
<dbReference type="SUPFAM" id="SSF56672">
    <property type="entry name" value="DNA/RNA polymerases"/>
    <property type="match status" value="1"/>
</dbReference>
<dbReference type="Proteomes" id="UP000886998">
    <property type="component" value="Unassembled WGS sequence"/>
</dbReference>
<feature type="coiled-coil region" evidence="2">
    <location>
        <begin position="244"/>
        <end position="275"/>
    </location>
</feature>
<dbReference type="PANTHER" id="PTHR33064:SF37">
    <property type="entry name" value="RIBONUCLEASE H"/>
    <property type="match status" value="1"/>
</dbReference>
<feature type="domain" description="Reverse transcriptase" evidence="3">
    <location>
        <begin position="1"/>
        <end position="153"/>
    </location>
</feature>
<dbReference type="Gene3D" id="3.30.70.270">
    <property type="match status" value="2"/>
</dbReference>
<sequence length="557" mass="64070">MCIDYRKLNQKPVKDKFPLPLIEDVLDTLQEAKVYSTLDLRNGFFHVDVDEDCTKYTSFIVPDGQFEFNKVPFGLSTSPGVFQRFVSNIFRDLTRKGIVISYLDDLVIPAKDEKEGLEKLKIVFEVAKKYGLEIKFKKCQFLKKTIEFLGHVVENGTIKPSTAKTQAVRKFPEPTTIKQVQSFLGLTGYFRKYIKDYSTIAKPLSDLTRKENPFVFGTLQKAAFEKLKNIMSEGPLLHIYKYGRTELQEQREFLRNDAKKNIETIQSENRKTYNKRRKIAPMYKEGDLVAIQRTQFGTGLKLRPKFLGPYKITKVNSRDRYEVEKAGLDVMVWIHGGFLQFGSGHQKGLSPDGHLANVLNVVFVSFNYRLHVLGYLALDTLFNHLLEDSRGNYGTWDQLVVMEWVRDNILYFGGDPKKFSTLFSLEVTVFGPDGGAASILTMMTSSYFRNTFRSAWLLGPAMVFNRSFTDLSHHNRGHFVDKSGCSMDVQCLRKMSPKEVTGAYIWNDDASFRIRDQNDLPIQGILPEQLVVVDGKYIIFKAFHTFFHSVSFFLNWI</sequence>
<dbReference type="Gene3D" id="3.10.10.10">
    <property type="entry name" value="HIV Type 1 Reverse Transcriptase, subunit A, domain 1"/>
    <property type="match status" value="1"/>
</dbReference>
<name>A0A8X7C6A6_9ARAC</name>
<evidence type="ECO:0000256" key="2">
    <source>
        <dbReference type="SAM" id="Coils"/>
    </source>
</evidence>
<dbReference type="Pfam" id="PF00135">
    <property type="entry name" value="COesterase"/>
    <property type="match status" value="1"/>
</dbReference>
<dbReference type="InterPro" id="IPR002018">
    <property type="entry name" value="CarbesteraseB"/>
</dbReference>
<dbReference type="SUPFAM" id="SSF53474">
    <property type="entry name" value="alpha/beta-Hydrolases"/>
    <property type="match status" value="1"/>
</dbReference>
<dbReference type="InterPro" id="IPR051320">
    <property type="entry name" value="Viral_Replic_Matur_Polypro"/>
</dbReference>
<keyword evidence="1" id="KW-0325">Glycoprotein</keyword>
<proteinExistence type="predicted"/>
<keyword evidence="2" id="KW-0175">Coiled coil</keyword>
<dbReference type="CDD" id="cd01647">
    <property type="entry name" value="RT_LTR"/>
    <property type="match status" value="1"/>
</dbReference>
<organism evidence="4 5">
    <name type="scientific">Trichonephila inaurata madagascariensis</name>
    <dbReference type="NCBI Taxonomy" id="2747483"/>
    <lineage>
        <taxon>Eukaryota</taxon>
        <taxon>Metazoa</taxon>
        <taxon>Ecdysozoa</taxon>
        <taxon>Arthropoda</taxon>
        <taxon>Chelicerata</taxon>
        <taxon>Arachnida</taxon>
        <taxon>Araneae</taxon>
        <taxon>Araneomorphae</taxon>
        <taxon>Entelegynae</taxon>
        <taxon>Araneoidea</taxon>
        <taxon>Nephilidae</taxon>
        <taxon>Trichonephila</taxon>
        <taxon>Trichonephila inaurata</taxon>
    </lineage>
</organism>